<comment type="similarity">
    <text evidence="1">Belongs to the low molecular weight phosphotyrosine protein phosphatase family.</text>
</comment>
<keyword evidence="3" id="KW-0904">Protein phosphatase</keyword>
<reference evidence="6" key="1">
    <citation type="submission" date="2020-05" db="EMBL/GenBank/DDBJ databases">
        <authorList>
            <person name="Chiriac C."/>
            <person name="Salcher M."/>
            <person name="Ghai R."/>
            <person name="Kavagutti S V."/>
        </authorList>
    </citation>
    <scope>NUCLEOTIDE SEQUENCE</scope>
</reference>
<dbReference type="PANTHER" id="PTHR11717">
    <property type="entry name" value="LOW MOLECULAR WEIGHT PROTEIN TYROSINE PHOSPHATASE"/>
    <property type="match status" value="1"/>
</dbReference>
<dbReference type="EMBL" id="CAFBMH010000211">
    <property type="protein sequence ID" value="CAB4939182.1"/>
    <property type="molecule type" value="Genomic_DNA"/>
</dbReference>
<evidence type="ECO:0000313" key="5">
    <source>
        <dbReference type="EMBL" id="CAB4724135.1"/>
    </source>
</evidence>
<protein>
    <submittedName>
        <fullName evidence="6">Unannotated protein</fullName>
    </submittedName>
</protein>
<dbReference type="InterPro" id="IPR017867">
    <property type="entry name" value="Tyr_phospatase_low_mol_wt"/>
</dbReference>
<proteinExistence type="inferred from homology"/>
<sequence length="197" mass="20907">MSPVPPSPLRILVVCTANICRSPMAAAMLAAASVDRGVALTVSSAGFLFEGNPASDTATKVMRERGLDLAPHRSRIVTRQLLDDADLVLTMERRHARDLVLKFGNEEKVHTLKAFGALVFELTAAEHEPSIAGVRPLLRAAAIARSGPAFLGDGRVDEIADPHGRSARVHRKTADEIAAAVDVIASGMATSQEQARA</sequence>
<feature type="domain" description="Phosphotyrosine protein phosphatase I" evidence="4">
    <location>
        <begin position="9"/>
        <end position="187"/>
    </location>
</feature>
<evidence type="ECO:0000256" key="1">
    <source>
        <dbReference type="ARBA" id="ARBA00011063"/>
    </source>
</evidence>
<evidence type="ECO:0000259" key="4">
    <source>
        <dbReference type="SMART" id="SM00226"/>
    </source>
</evidence>
<dbReference type="PANTHER" id="PTHR11717:SF31">
    <property type="entry name" value="LOW MOLECULAR WEIGHT PROTEIN-TYROSINE-PHOSPHATASE ETP-RELATED"/>
    <property type="match status" value="1"/>
</dbReference>
<keyword evidence="2" id="KW-0378">Hydrolase</keyword>
<dbReference type="Gene3D" id="3.40.50.2300">
    <property type="match status" value="1"/>
</dbReference>
<evidence type="ECO:0000256" key="2">
    <source>
        <dbReference type="ARBA" id="ARBA00022801"/>
    </source>
</evidence>
<dbReference type="Pfam" id="PF01451">
    <property type="entry name" value="LMWPc"/>
    <property type="match status" value="1"/>
</dbReference>
<dbReference type="EMBL" id="CAEZYR010000001">
    <property type="protein sequence ID" value="CAB4724135.1"/>
    <property type="molecule type" value="Genomic_DNA"/>
</dbReference>
<dbReference type="SUPFAM" id="SSF52788">
    <property type="entry name" value="Phosphotyrosine protein phosphatases I"/>
    <property type="match status" value="1"/>
</dbReference>
<gene>
    <name evidence="5" type="ORF">UFOPK2754_00015</name>
    <name evidence="6" type="ORF">UFOPK3543_03143</name>
</gene>
<dbReference type="SMART" id="SM00226">
    <property type="entry name" value="LMWPc"/>
    <property type="match status" value="1"/>
</dbReference>
<dbReference type="GO" id="GO:0004725">
    <property type="term" value="F:protein tyrosine phosphatase activity"/>
    <property type="evidence" value="ECO:0007669"/>
    <property type="project" value="InterPro"/>
</dbReference>
<dbReference type="InterPro" id="IPR050438">
    <property type="entry name" value="LMW_PTPase"/>
</dbReference>
<evidence type="ECO:0000313" key="6">
    <source>
        <dbReference type="EMBL" id="CAB4939182.1"/>
    </source>
</evidence>
<dbReference type="AlphaFoldDB" id="A0A6J7J9W4"/>
<dbReference type="PRINTS" id="PR00719">
    <property type="entry name" value="LMWPTPASE"/>
</dbReference>
<organism evidence="6">
    <name type="scientific">freshwater metagenome</name>
    <dbReference type="NCBI Taxonomy" id="449393"/>
    <lineage>
        <taxon>unclassified sequences</taxon>
        <taxon>metagenomes</taxon>
        <taxon>ecological metagenomes</taxon>
    </lineage>
</organism>
<evidence type="ECO:0000256" key="3">
    <source>
        <dbReference type="ARBA" id="ARBA00022912"/>
    </source>
</evidence>
<accession>A0A6J7J9W4</accession>
<name>A0A6J7J9W4_9ZZZZ</name>
<dbReference type="InterPro" id="IPR036196">
    <property type="entry name" value="Ptyr_pPase_sf"/>
</dbReference>
<dbReference type="InterPro" id="IPR023485">
    <property type="entry name" value="Ptyr_pPase"/>
</dbReference>